<feature type="domain" description="PE-PPE" evidence="2">
    <location>
        <begin position="53"/>
        <end position="256"/>
    </location>
</feature>
<evidence type="ECO:0000313" key="4">
    <source>
        <dbReference type="Proteomes" id="UP000287177"/>
    </source>
</evidence>
<dbReference type="EMBL" id="ATDN01000010">
    <property type="protein sequence ID" value="RWA21272.1"/>
    <property type="molecule type" value="Genomic_DNA"/>
</dbReference>
<reference evidence="3 4" key="1">
    <citation type="submission" date="2013-06" db="EMBL/GenBank/DDBJ databases">
        <title>The draft sequence of the Mycobacterium elephantis genome.</title>
        <authorList>
            <person name="Pettersson F.B."/>
            <person name="Das S."/>
            <person name="Dasgupta S."/>
            <person name="Bhattacharya A."/>
            <person name="Kirsebom L.A."/>
        </authorList>
    </citation>
    <scope>NUCLEOTIDE SEQUENCE [LARGE SCALE GENOMIC DNA]</scope>
    <source>
        <strain evidence="3 4">DSM 44368</strain>
    </source>
</reference>
<feature type="compositionally biased region" description="Polar residues" evidence="1">
    <location>
        <begin position="421"/>
        <end position="430"/>
    </location>
</feature>
<evidence type="ECO:0000259" key="2">
    <source>
        <dbReference type="Pfam" id="PF08237"/>
    </source>
</evidence>
<feature type="compositionally biased region" description="Acidic residues" evidence="1">
    <location>
        <begin position="500"/>
        <end position="527"/>
    </location>
</feature>
<dbReference type="InterPro" id="IPR013228">
    <property type="entry name" value="PE-PPE_C"/>
</dbReference>
<sequence length="575" mass="61213">MRLLTNALIMDGTTFPVPSQGFMDSAVRDFIAPTVPDAAGYTPIAVRQRSQIIGINGSVEGGIDLLLDAMAEQNEPFVVFGFSQSTVVTMRVKAELAERKARGEEVPEVIFVGIGVGNRPNGGIASRLAGITIPFFDFTFNGAAPTDLGFETIDIVREFDGLADTPQFLFNPVATLNAIFGVLFVHALYGPEVSLDPNSPKYVPGTVVQQYGDTTYYWIPTEDLPLFDPFRLFGVPEQVIDVFEPFFRVLVDAGYDRTIPFGEPTPAQLIPVIDPVTFAIQLAGAVVEGANNAARIFGGQLPGYELLTAQLESLEALSANVIGVPYRNAVRQLNTYFNPFQAFAAIEGPVATAFDSVLNSLGVPDLLNLIIDPVLFPLTAWAEDNLLYPRPDAPPNVLTDTLIHILRRIAPHLGVPTVQTDDLASSAAENETTRRSAGQPLRLDEDESENATPLAAETTVDDDSSIEDATAMGNEALPEDATVAEEEVDPHVEALSEDQTLAEDEVLEADGTPAEDDALSEDEETSSETEFSTTASGTDVAEKPASRTPGTADNAGTGDSAAGQGGTKSSTGTAA</sequence>
<name>A0A439DVU2_9MYCO</name>
<accession>A0A439DVU2</accession>
<dbReference type="AlphaFoldDB" id="A0A439DVU2"/>
<feature type="compositionally biased region" description="Low complexity" evidence="1">
    <location>
        <begin position="528"/>
        <end position="538"/>
    </location>
</feature>
<feature type="region of interest" description="Disordered" evidence="1">
    <location>
        <begin position="421"/>
        <end position="465"/>
    </location>
</feature>
<dbReference type="Pfam" id="PF08237">
    <property type="entry name" value="PE-PPE"/>
    <property type="match status" value="1"/>
</dbReference>
<organism evidence="3 4">
    <name type="scientific">Mycolicibacterium elephantis DSM 44368</name>
    <dbReference type="NCBI Taxonomy" id="1335622"/>
    <lineage>
        <taxon>Bacteria</taxon>
        <taxon>Bacillati</taxon>
        <taxon>Actinomycetota</taxon>
        <taxon>Actinomycetes</taxon>
        <taxon>Mycobacteriales</taxon>
        <taxon>Mycobacteriaceae</taxon>
        <taxon>Mycolicibacterium</taxon>
    </lineage>
</organism>
<protein>
    <recommendedName>
        <fullName evidence="2">PE-PPE domain-containing protein</fullName>
    </recommendedName>
</protein>
<gene>
    <name evidence="3" type="ORF">MELE44368_16245</name>
</gene>
<evidence type="ECO:0000256" key="1">
    <source>
        <dbReference type="SAM" id="MobiDB-lite"/>
    </source>
</evidence>
<keyword evidence="4" id="KW-1185">Reference proteome</keyword>
<evidence type="ECO:0000313" key="3">
    <source>
        <dbReference type="EMBL" id="RWA21272.1"/>
    </source>
</evidence>
<proteinExistence type="predicted"/>
<feature type="region of interest" description="Disordered" evidence="1">
    <location>
        <begin position="478"/>
        <end position="575"/>
    </location>
</feature>
<comment type="caution">
    <text evidence="3">The sequence shown here is derived from an EMBL/GenBank/DDBJ whole genome shotgun (WGS) entry which is preliminary data.</text>
</comment>
<dbReference type="Proteomes" id="UP000287177">
    <property type="component" value="Unassembled WGS sequence"/>
</dbReference>